<dbReference type="PROSITE" id="PS50157">
    <property type="entry name" value="ZINC_FINGER_C2H2_2"/>
    <property type="match status" value="2"/>
</dbReference>
<dbReference type="GO" id="GO:0000981">
    <property type="term" value="F:DNA-binding transcription factor activity, RNA polymerase II-specific"/>
    <property type="evidence" value="ECO:0007669"/>
    <property type="project" value="TreeGrafter"/>
</dbReference>
<dbReference type="SUPFAM" id="SSF57667">
    <property type="entry name" value="beta-beta-alpha zinc fingers"/>
    <property type="match status" value="2"/>
</dbReference>
<evidence type="ECO:0000313" key="8">
    <source>
        <dbReference type="Proteomes" id="UP000801492"/>
    </source>
</evidence>
<feature type="domain" description="C2H2-type" evidence="6">
    <location>
        <begin position="19"/>
        <end position="46"/>
    </location>
</feature>
<evidence type="ECO:0000256" key="2">
    <source>
        <dbReference type="ARBA" id="ARBA00022737"/>
    </source>
</evidence>
<dbReference type="Gene3D" id="3.30.160.60">
    <property type="entry name" value="Classic Zinc Finger"/>
    <property type="match status" value="2"/>
</dbReference>
<evidence type="ECO:0000259" key="6">
    <source>
        <dbReference type="PROSITE" id="PS50157"/>
    </source>
</evidence>
<dbReference type="Proteomes" id="UP000801492">
    <property type="component" value="Unassembled WGS sequence"/>
</dbReference>
<dbReference type="PANTHER" id="PTHR24379">
    <property type="entry name" value="KRAB AND ZINC FINGER DOMAIN-CONTAINING"/>
    <property type="match status" value="1"/>
</dbReference>
<evidence type="ECO:0000256" key="4">
    <source>
        <dbReference type="ARBA" id="ARBA00022833"/>
    </source>
</evidence>
<dbReference type="Pfam" id="PF00096">
    <property type="entry name" value="zf-C2H2"/>
    <property type="match status" value="4"/>
</dbReference>
<dbReference type="InterPro" id="IPR036236">
    <property type="entry name" value="Znf_C2H2_sf"/>
</dbReference>
<evidence type="ECO:0000256" key="1">
    <source>
        <dbReference type="ARBA" id="ARBA00022723"/>
    </source>
</evidence>
<organism evidence="7 8">
    <name type="scientific">Ignelater luminosus</name>
    <name type="common">Cucubano</name>
    <name type="synonym">Pyrophorus luminosus</name>
    <dbReference type="NCBI Taxonomy" id="2038154"/>
    <lineage>
        <taxon>Eukaryota</taxon>
        <taxon>Metazoa</taxon>
        <taxon>Ecdysozoa</taxon>
        <taxon>Arthropoda</taxon>
        <taxon>Hexapoda</taxon>
        <taxon>Insecta</taxon>
        <taxon>Pterygota</taxon>
        <taxon>Neoptera</taxon>
        <taxon>Endopterygota</taxon>
        <taxon>Coleoptera</taxon>
        <taxon>Polyphaga</taxon>
        <taxon>Elateriformia</taxon>
        <taxon>Elateroidea</taxon>
        <taxon>Elateridae</taxon>
        <taxon>Agrypninae</taxon>
        <taxon>Pyrophorini</taxon>
        <taxon>Ignelater</taxon>
    </lineage>
</organism>
<reference evidence="7" key="1">
    <citation type="submission" date="2019-08" db="EMBL/GenBank/DDBJ databases">
        <title>The genome of the North American firefly Photinus pyralis.</title>
        <authorList>
            <consortium name="Photinus pyralis genome working group"/>
            <person name="Fallon T.R."/>
            <person name="Sander Lower S.E."/>
            <person name="Weng J.-K."/>
        </authorList>
    </citation>
    <scope>NUCLEOTIDE SEQUENCE</scope>
    <source>
        <strain evidence="7">TRF0915ILg1</strain>
        <tissue evidence="7">Whole body</tissue>
    </source>
</reference>
<dbReference type="GO" id="GO:0008270">
    <property type="term" value="F:zinc ion binding"/>
    <property type="evidence" value="ECO:0007669"/>
    <property type="project" value="UniProtKB-KW"/>
</dbReference>
<evidence type="ECO:0000256" key="3">
    <source>
        <dbReference type="ARBA" id="ARBA00022771"/>
    </source>
</evidence>
<dbReference type="OrthoDB" id="10004641at2759"/>
<evidence type="ECO:0000256" key="5">
    <source>
        <dbReference type="PROSITE-ProRule" id="PRU00042"/>
    </source>
</evidence>
<accession>A0A8K0DNC8</accession>
<keyword evidence="2" id="KW-0677">Repeat</keyword>
<dbReference type="GO" id="GO:0005634">
    <property type="term" value="C:nucleus"/>
    <property type="evidence" value="ECO:0007669"/>
    <property type="project" value="TreeGrafter"/>
</dbReference>
<protein>
    <recommendedName>
        <fullName evidence="6">C2H2-type domain-containing protein</fullName>
    </recommendedName>
</protein>
<dbReference type="GO" id="GO:0000977">
    <property type="term" value="F:RNA polymerase II transcription regulatory region sequence-specific DNA binding"/>
    <property type="evidence" value="ECO:0007669"/>
    <property type="project" value="TreeGrafter"/>
</dbReference>
<evidence type="ECO:0000313" key="7">
    <source>
        <dbReference type="EMBL" id="KAF2903535.1"/>
    </source>
</evidence>
<name>A0A8K0DNC8_IGNLU</name>
<dbReference type="InterPro" id="IPR013087">
    <property type="entry name" value="Znf_C2H2_type"/>
</dbReference>
<dbReference type="EMBL" id="VTPC01001001">
    <property type="protein sequence ID" value="KAF2903535.1"/>
    <property type="molecule type" value="Genomic_DNA"/>
</dbReference>
<dbReference type="FunFam" id="3.30.160.60:FF:000100">
    <property type="entry name" value="Zinc finger 45-like"/>
    <property type="match status" value="1"/>
</dbReference>
<keyword evidence="1" id="KW-0479">Metal-binding</keyword>
<keyword evidence="8" id="KW-1185">Reference proteome</keyword>
<feature type="domain" description="C2H2-type" evidence="6">
    <location>
        <begin position="136"/>
        <end position="163"/>
    </location>
</feature>
<keyword evidence="4" id="KW-0862">Zinc</keyword>
<keyword evidence="3 5" id="KW-0863">Zinc-finger</keyword>
<gene>
    <name evidence="7" type="ORF">ILUMI_02646</name>
</gene>
<dbReference type="PROSITE" id="PS00028">
    <property type="entry name" value="ZINC_FINGER_C2H2_1"/>
    <property type="match status" value="1"/>
</dbReference>
<dbReference type="AlphaFoldDB" id="A0A8K0DNC8"/>
<proteinExistence type="predicted"/>
<dbReference type="PANTHER" id="PTHR24379:SF127">
    <property type="entry name" value="BLOODY FINGERS-RELATED"/>
    <property type="match status" value="1"/>
</dbReference>
<dbReference type="SMART" id="SM00355">
    <property type="entry name" value="ZnF_C2H2"/>
    <property type="match status" value="4"/>
</dbReference>
<comment type="caution">
    <text evidence="7">The sequence shown here is derived from an EMBL/GenBank/DDBJ whole genome shotgun (WGS) entry which is preliminary data.</text>
</comment>
<sequence length="198" mass="22791">MPQKRGSSWRSYINVGSRYPCNLCGKSYRHVQSLYNHSRFECGKDPQYACPGCPYKAKRKSTLRDHVKRIHPLLENDALNPLAAEAFPVKTEQEGHDANTVWLIDPNSFNAVQEETNCTNEVPQFCGTVARERKPFSCSQCGRSYGKKNTLQRHLTYECGKEPQFPCPFCPQKCKRKSDRMIHIKRLHKDKVGLVTDR</sequence>